<organism evidence="2 3">
    <name type="scientific">Taxus chinensis</name>
    <name type="common">Chinese yew</name>
    <name type="synonym">Taxus wallichiana var. chinensis</name>
    <dbReference type="NCBI Taxonomy" id="29808"/>
    <lineage>
        <taxon>Eukaryota</taxon>
        <taxon>Viridiplantae</taxon>
        <taxon>Streptophyta</taxon>
        <taxon>Embryophyta</taxon>
        <taxon>Tracheophyta</taxon>
        <taxon>Spermatophyta</taxon>
        <taxon>Pinopsida</taxon>
        <taxon>Pinidae</taxon>
        <taxon>Conifers II</taxon>
        <taxon>Cupressales</taxon>
        <taxon>Taxaceae</taxon>
        <taxon>Taxus</taxon>
    </lineage>
</organism>
<dbReference type="Proteomes" id="UP000824469">
    <property type="component" value="Unassembled WGS sequence"/>
</dbReference>
<feature type="non-terminal residue" evidence="2">
    <location>
        <position position="126"/>
    </location>
</feature>
<keyword evidence="3" id="KW-1185">Reference proteome</keyword>
<accession>A0AA38G037</accession>
<name>A0AA38G037_TAXCH</name>
<keyword evidence="1" id="KW-0472">Membrane</keyword>
<protein>
    <submittedName>
        <fullName evidence="2">Uncharacterized protein</fullName>
    </submittedName>
</protein>
<proteinExistence type="predicted"/>
<dbReference type="AlphaFoldDB" id="A0AA38G037"/>
<feature type="non-terminal residue" evidence="2">
    <location>
        <position position="1"/>
    </location>
</feature>
<gene>
    <name evidence="2" type="ORF">KI387_022489</name>
</gene>
<dbReference type="EMBL" id="JAHRHJ020000005">
    <property type="protein sequence ID" value="KAH9313862.1"/>
    <property type="molecule type" value="Genomic_DNA"/>
</dbReference>
<sequence length="126" mass="14238">CGAASSSGAWRQRRLFAALHISRIFENLYIFLSMLAMVFVSVLSHSPVQTHFGIRKIKEDHHPQEVQAALLHQVREVQEVLRHQVTEAREVLPNLVQEVVEVQEVLVEDQAVVDLDHEVVADQAAV</sequence>
<comment type="caution">
    <text evidence="2">The sequence shown here is derived from an EMBL/GenBank/DDBJ whole genome shotgun (WGS) entry which is preliminary data.</text>
</comment>
<keyword evidence="1" id="KW-1133">Transmembrane helix</keyword>
<keyword evidence="1" id="KW-0812">Transmembrane</keyword>
<evidence type="ECO:0000313" key="3">
    <source>
        <dbReference type="Proteomes" id="UP000824469"/>
    </source>
</evidence>
<feature type="transmembrane region" description="Helical" evidence="1">
    <location>
        <begin position="28"/>
        <end position="48"/>
    </location>
</feature>
<reference evidence="2 3" key="1">
    <citation type="journal article" date="2021" name="Nat. Plants">
        <title>The Taxus genome provides insights into paclitaxel biosynthesis.</title>
        <authorList>
            <person name="Xiong X."/>
            <person name="Gou J."/>
            <person name="Liao Q."/>
            <person name="Li Y."/>
            <person name="Zhou Q."/>
            <person name="Bi G."/>
            <person name="Li C."/>
            <person name="Du R."/>
            <person name="Wang X."/>
            <person name="Sun T."/>
            <person name="Guo L."/>
            <person name="Liang H."/>
            <person name="Lu P."/>
            <person name="Wu Y."/>
            <person name="Zhang Z."/>
            <person name="Ro D.K."/>
            <person name="Shang Y."/>
            <person name="Huang S."/>
            <person name="Yan J."/>
        </authorList>
    </citation>
    <scope>NUCLEOTIDE SEQUENCE [LARGE SCALE GENOMIC DNA]</scope>
    <source>
        <strain evidence="2">Ta-2019</strain>
    </source>
</reference>
<evidence type="ECO:0000313" key="2">
    <source>
        <dbReference type="EMBL" id="KAH9313862.1"/>
    </source>
</evidence>
<evidence type="ECO:0000256" key="1">
    <source>
        <dbReference type="SAM" id="Phobius"/>
    </source>
</evidence>